<name>A0A895YMV3_9ACTN</name>
<evidence type="ECO:0000313" key="1">
    <source>
        <dbReference type="EMBL" id="QSB15248.1"/>
    </source>
</evidence>
<keyword evidence="2" id="KW-1185">Reference proteome</keyword>
<dbReference type="EMBL" id="CP070499">
    <property type="protein sequence ID" value="QSB15248.1"/>
    <property type="molecule type" value="Genomic_DNA"/>
</dbReference>
<proteinExistence type="predicted"/>
<dbReference type="RefSeq" id="WP_239677431.1">
    <property type="nucleotide sequence ID" value="NZ_CP070499.1"/>
</dbReference>
<evidence type="ECO:0000313" key="2">
    <source>
        <dbReference type="Proteomes" id="UP000662857"/>
    </source>
</evidence>
<accession>A0A895YMV3</accession>
<organism evidence="1 2">
    <name type="scientific">Natronosporangium hydrolyticum</name>
    <dbReference type="NCBI Taxonomy" id="2811111"/>
    <lineage>
        <taxon>Bacteria</taxon>
        <taxon>Bacillati</taxon>
        <taxon>Actinomycetota</taxon>
        <taxon>Actinomycetes</taxon>
        <taxon>Micromonosporales</taxon>
        <taxon>Micromonosporaceae</taxon>
        <taxon>Natronosporangium</taxon>
    </lineage>
</organism>
<gene>
    <name evidence="1" type="ORF">JQS43_02465</name>
</gene>
<dbReference type="KEGG" id="nhy:JQS43_02465"/>
<dbReference type="AlphaFoldDB" id="A0A895YMV3"/>
<reference evidence="1" key="1">
    <citation type="submission" date="2021-02" db="EMBL/GenBank/DDBJ databases">
        <title>Natrosporangium hydrolyticum gen. nov., sp. nov, a haloalkaliphilic actinobacterium from a soda solonchak soil.</title>
        <authorList>
            <person name="Sorokin D.Y."/>
            <person name="Khijniak T.V."/>
            <person name="Zakharycheva A.P."/>
            <person name="Boueva O.V."/>
            <person name="Ariskina E.V."/>
            <person name="Hahnke R.L."/>
            <person name="Bunk B."/>
            <person name="Sproer C."/>
            <person name="Schumann P."/>
            <person name="Evtushenko L.I."/>
            <person name="Kublanov I.V."/>
        </authorList>
    </citation>
    <scope>NUCLEOTIDE SEQUENCE</scope>
    <source>
        <strain evidence="1">DSM 106523</strain>
    </source>
</reference>
<dbReference type="Proteomes" id="UP000662857">
    <property type="component" value="Chromosome"/>
</dbReference>
<protein>
    <submittedName>
        <fullName evidence="1">Uncharacterized protein</fullName>
    </submittedName>
</protein>
<sequence>MTDSWWRGRGNPDLVLVQASANNASNSVLPLTAHCPPGTTVIDGGGAAYSNPDQPRAMLTGMRLVTGGFAVTARTTPTGGGGFTVPPNRQLWVSAICGRGPTDWQLNLYGTCTDALPHAVRVASSTLGIEGWEAVCPTGAQSFGTGGARPGMTAMGETESWGVCALVA</sequence>